<dbReference type="RefSeq" id="WP_189024943.1">
    <property type="nucleotide sequence ID" value="NZ_BMKR01000008.1"/>
</dbReference>
<evidence type="ECO:0008006" key="3">
    <source>
        <dbReference type="Google" id="ProtNLM"/>
    </source>
</evidence>
<organism evidence="1 2">
    <name type="scientific">Paenibacillus albidus</name>
    <dbReference type="NCBI Taxonomy" id="2041023"/>
    <lineage>
        <taxon>Bacteria</taxon>
        <taxon>Bacillati</taxon>
        <taxon>Bacillota</taxon>
        <taxon>Bacilli</taxon>
        <taxon>Bacillales</taxon>
        <taxon>Paenibacillaceae</taxon>
        <taxon>Paenibacillus</taxon>
    </lineage>
</organism>
<dbReference type="Proteomes" id="UP000637643">
    <property type="component" value="Unassembled WGS sequence"/>
</dbReference>
<name>A0A917FFT7_9BACL</name>
<accession>A0A917FFT7</accession>
<dbReference type="EMBL" id="BMKR01000008">
    <property type="protein sequence ID" value="GGF77435.1"/>
    <property type="molecule type" value="Genomic_DNA"/>
</dbReference>
<protein>
    <recommendedName>
        <fullName evidence="3">Replicative helicase inhibitor G39P N-terminal domain-containing protein</fullName>
    </recommendedName>
</protein>
<reference evidence="1" key="1">
    <citation type="journal article" date="2014" name="Int. J. Syst. Evol. Microbiol.">
        <title>Complete genome sequence of Corynebacterium casei LMG S-19264T (=DSM 44701T), isolated from a smear-ripened cheese.</title>
        <authorList>
            <consortium name="US DOE Joint Genome Institute (JGI-PGF)"/>
            <person name="Walter F."/>
            <person name="Albersmeier A."/>
            <person name="Kalinowski J."/>
            <person name="Ruckert C."/>
        </authorList>
    </citation>
    <scope>NUCLEOTIDE SEQUENCE</scope>
    <source>
        <strain evidence="1">CGMCC 1.16134</strain>
    </source>
</reference>
<keyword evidence="2" id="KW-1185">Reference proteome</keyword>
<reference evidence="1" key="2">
    <citation type="submission" date="2020-09" db="EMBL/GenBank/DDBJ databases">
        <authorList>
            <person name="Sun Q."/>
            <person name="Zhou Y."/>
        </authorList>
    </citation>
    <scope>NUCLEOTIDE SEQUENCE</scope>
    <source>
        <strain evidence="1">CGMCC 1.16134</strain>
    </source>
</reference>
<proteinExistence type="predicted"/>
<sequence length="116" mass="13536">MRRAQVIDLLIKLKQEYSHQIDTSDQEVTRLYEHLKDFPFDVAVENVRKHIQTNSFPPKISQIRGKVGDLREIEQQKKETAEYLAQRDAERTDVALPPAGWKESLYARLGITRTTE</sequence>
<dbReference type="Gene3D" id="1.10.8.200">
    <property type="entry name" value="Replisome organizer (g39p helicase loader/inhibitor protein)"/>
    <property type="match status" value="1"/>
</dbReference>
<gene>
    <name evidence="1" type="ORF">GCM10010912_23140</name>
</gene>
<evidence type="ECO:0000313" key="2">
    <source>
        <dbReference type="Proteomes" id="UP000637643"/>
    </source>
</evidence>
<comment type="caution">
    <text evidence="1">The sequence shown here is derived from an EMBL/GenBank/DDBJ whole genome shotgun (WGS) entry which is preliminary data.</text>
</comment>
<dbReference type="AlphaFoldDB" id="A0A917FFT7"/>
<evidence type="ECO:0000313" key="1">
    <source>
        <dbReference type="EMBL" id="GGF77435.1"/>
    </source>
</evidence>